<dbReference type="Gene3D" id="1.10.3720.10">
    <property type="entry name" value="MetI-like"/>
    <property type="match status" value="1"/>
</dbReference>
<evidence type="ECO:0000259" key="8">
    <source>
        <dbReference type="PROSITE" id="PS50928"/>
    </source>
</evidence>
<dbReference type="GO" id="GO:0055085">
    <property type="term" value="P:transmembrane transport"/>
    <property type="evidence" value="ECO:0007669"/>
    <property type="project" value="InterPro"/>
</dbReference>
<keyword evidence="4 7" id="KW-0812">Transmembrane</keyword>
<evidence type="ECO:0000256" key="3">
    <source>
        <dbReference type="ARBA" id="ARBA00022475"/>
    </source>
</evidence>
<dbReference type="GO" id="GO:0005886">
    <property type="term" value="C:plasma membrane"/>
    <property type="evidence" value="ECO:0007669"/>
    <property type="project" value="UniProtKB-SubCell"/>
</dbReference>
<evidence type="ECO:0000256" key="5">
    <source>
        <dbReference type="ARBA" id="ARBA00022989"/>
    </source>
</evidence>
<accession>A0A1H3BI57</accession>
<evidence type="ECO:0000313" key="9">
    <source>
        <dbReference type="EMBL" id="SDX41633.1"/>
    </source>
</evidence>
<dbReference type="Pfam" id="PF19300">
    <property type="entry name" value="BPD_transp_1_N"/>
    <property type="match status" value="1"/>
</dbReference>
<evidence type="ECO:0000256" key="1">
    <source>
        <dbReference type="ARBA" id="ARBA00004651"/>
    </source>
</evidence>
<dbReference type="Proteomes" id="UP000199118">
    <property type="component" value="Unassembled WGS sequence"/>
</dbReference>
<proteinExistence type="inferred from homology"/>
<comment type="subcellular location">
    <subcellularLocation>
        <location evidence="1 7">Cell membrane</location>
        <topology evidence="1 7">Multi-pass membrane protein</topology>
    </subcellularLocation>
</comment>
<comment type="similarity">
    <text evidence="7">Belongs to the binding-protein-dependent transport system permease family.</text>
</comment>
<dbReference type="RefSeq" id="WP_218133431.1">
    <property type="nucleotide sequence ID" value="NZ_FNMZ01000005.1"/>
</dbReference>
<keyword evidence="10" id="KW-1185">Reference proteome</keyword>
<evidence type="ECO:0000313" key="10">
    <source>
        <dbReference type="Proteomes" id="UP000199118"/>
    </source>
</evidence>
<dbReference type="AlphaFoldDB" id="A0A1H3BI57"/>
<gene>
    <name evidence="9" type="ORF">SAMN05444336_10538</name>
</gene>
<dbReference type="Pfam" id="PF00528">
    <property type="entry name" value="BPD_transp_1"/>
    <property type="match status" value="1"/>
</dbReference>
<keyword evidence="2 7" id="KW-0813">Transport</keyword>
<dbReference type="PANTHER" id="PTHR43163:SF6">
    <property type="entry name" value="DIPEPTIDE TRANSPORT SYSTEM PERMEASE PROTEIN DPPB-RELATED"/>
    <property type="match status" value="1"/>
</dbReference>
<evidence type="ECO:0000256" key="6">
    <source>
        <dbReference type="ARBA" id="ARBA00023136"/>
    </source>
</evidence>
<keyword evidence="5 7" id="KW-1133">Transmembrane helix</keyword>
<evidence type="ECO:0000256" key="7">
    <source>
        <dbReference type="RuleBase" id="RU363032"/>
    </source>
</evidence>
<dbReference type="InterPro" id="IPR045621">
    <property type="entry name" value="BPD_transp_1_N"/>
</dbReference>
<dbReference type="InterPro" id="IPR000515">
    <property type="entry name" value="MetI-like"/>
</dbReference>
<feature type="transmembrane region" description="Helical" evidence="7">
    <location>
        <begin position="279"/>
        <end position="306"/>
    </location>
</feature>
<feature type="transmembrane region" description="Helical" evidence="7">
    <location>
        <begin position="225"/>
        <end position="244"/>
    </location>
</feature>
<feature type="transmembrane region" description="Helical" evidence="7">
    <location>
        <begin position="180"/>
        <end position="199"/>
    </location>
</feature>
<keyword evidence="6 7" id="KW-0472">Membrane</keyword>
<evidence type="ECO:0000256" key="4">
    <source>
        <dbReference type="ARBA" id="ARBA00022692"/>
    </source>
</evidence>
<dbReference type="PROSITE" id="PS50928">
    <property type="entry name" value="ABC_TM1"/>
    <property type="match status" value="1"/>
</dbReference>
<feature type="transmembrane region" description="Helical" evidence="7">
    <location>
        <begin position="133"/>
        <end position="160"/>
    </location>
</feature>
<name>A0A1H3BI57_9RHOB</name>
<dbReference type="SUPFAM" id="SSF161098">
    <property type="entry name" value="MetI-like"/>
    <property type="match status" value="1"/>
</dbReference>
<organism evidence="9 10">
    <name type="scientific">Albimonas donghaensis</name>
    <dbReference type="NCBI Taxonomy" id="356660"/>
    <lineage>
        <taxon>Bacteria</taxon>
        <taxon>Pseudomonadati</taxon>
        <taxon>Pseudomonadota</taxon>
        <taxon>Alphaproteobacteria</taxon>
        <taxon>Rhodobacterales</taxon>
        <taxon>Paracoccaceae</taxon>
        <taxon>Albimonas</taxon>
    </lineage>
</organism>
<dbReference type="EMBL" id="FNMZ01000005">
    <property type="protein sequence ID" value="SDX41633.1"/>
    <property type="molecule type" value="Genomic_DNA"/>
</dbReference>
<evidence type="ECO:0000256" key="2">
    <source>
        <dbReference type="ARBA" id="ARBA00022448"/>
    </source>
</evidence>
<dbReference type="PANTHER" id="PTHR43163">
    <property type="entry name" value="DIPEPTIDE TRANSPORT SYSTEM PERMEASE PROTEIN DPPB-RELATED"/>
    <property type="match status" value="1"/>
</dbReference>
<feature type="transmembrane region" description="Helical" evidence="7">
    <location>
        <begin position="12"/>
        <end position="30"/>
    </location>
</feature>
<dbReference type="STRING" id="356660.SAMN05444336_10538"/>
<sequence length="317" mass="35171">MRYLFRRFQRLVVVMVSVTFLTFLLVNVLPGDVAYEMAGMDSSEEEVQAIRDELGLDRNVVLRYLDWAGGILTGDWGASFINKEEVWHALAQRFPVSLELMLLAQLIALSLAVPMGLISAYRPGGRADRVIGTLAFASVSMPSFMTAILLIFFFSLHLGWLPATGYEPLSAGLWENLRPMILPALALGLVEWTVLMRTLRAEMIGVLQENYIALARAKGMSDARILLVHALRPSSFSMITLLGLQVGRLMGGSIIIEQIFGIPGIGRLLVHAVNTRDFIMIQGCVTLFAIAFVTANFLVDIAYAWLDPRVRLERARG</sequence>
<dbReference type="CDD" id="cd06261">
    <property type="entry name" value="TM_PBP2"/>
    <property type="match status" value="1"/>
</dbReference>
<dbReference type="InterPro" id="IPR035906">
    <property type="entry name" value="MetI-like_sf"/>
</dbReference>
<keyword evidence="3" id="KW-1003">Cell membrane</keyword>
<protein>
    <submittedName>
        <fullName evidence="9">Peptide/nickel transport system permease protein</fullName>
    </submittedName>
</protein>
<feature type="transmembrane region" description="Helical" evidence="7">
    <location>
        <begin position="100"/>
        <end position="121"/>
    </location>
</feature>
<reference evidence="9 10" key="1">
    <citation type="submission" date="2016-10" db="EMBL/GenBank/DDBJ databases">
        <authorList>
            <person name="de Groot N.N."/>
        </authorList>
    </citation>
    <scope>NUCLEOTIDE SEQUENCE [LARGE SCALE GENOMIC DNA]</scope>
    <source>
        <strain evidence="9 10">DSM 17890</strain>
    </source>
</reference>
<feature type="domain" description="ABC transmembrane type-1" evidence="8">
    <location>
        <begin position="94"/>
        <end position="303"/>
    </location>
</feature>